<keyword evidence="3" id="KW-1185">Reference proteome</keyword>
<accession>A0ABS0ZSK7</accession>
<reference evidence="2 3" key="1">
    <citation type="submission" date="2020-11" db="EMBL/GenBank/DDBJ databases">
        <title>Enhanced detection system for hospital associated transmission using whole genome sequencing surveillance.</title>
        <authorList>
            <person name="Harrison L.H."/>
            <person name="Van Tyne D."/>
            <person name="Marsh J.W."/>
            <person name="Griffith M.P."/>
            <person name="Snyder D.J."/>
            <person name="Cooper V.S."/>
            <person name="Mustapha M."/>
        </authorList>
    </citation>
    <scope>NUCLEOTIDE SEQUENCE [LARGE SCALE GENOMIC DNA]</scope>
    <source>
        <strain evidence="2 3">CB00117</strain>
    </source>
</reference>
<feature type="transmembrane region" description="Helical" evidence="1">
    <location>
        <begin position="58"/>
        <end position="77"/>
    </location>
</feature>
<gene>
    <name evidence="2" type="ORF">I6M88_08960</name>
</gene>
<feature type="transmembrane region" description="Helical" evidence="1">
    <location>
        <begin position="27"/>
        <end position="46"/>
    </location>
</feature>
<sequence>MIFFWAFLAVSILGVSGYVGQVLGWGSAVCAFIGMVVLAAIIYYLTMWLTVGDEMVTGLFLFLSPACGLMIRFMVGYGKR</sequence>
<protein>
    <submittedName>
        <fullName evidence="2">YfdY family protein</fullName>
    </submittedName>
</protein>
<name>A0ABS0ZSK7_9ENTR</name>
<keyword evidence="1" id="KW-0472">Membrane</keyword>
<dbReference type="RefSeq" id="WP_060570087.1">
    <property type="nucleotide sequence ID" value="NZ_CBCXWX010000002.1"/>
</dbReference>
<evidence type="ECO:0000313" key="3">
    <source>
        <dbReference type="Proteomes" id="UP000746649"/>
    </source>
</evidence>
<keyword evidence="1" id="KW-0812">Transmembrane</keyword>
<dbReference type="Pfam" id="PF10810">
    <property type="entry name" value="DUF2545"/>
    <property type="match status" value="1"/>
</dbReference>
<dbReference type="InterPro" id="IPR024470">
    <property type="entry name" value="DUF2545"/>
</dbReference>
<dbReference type="EMBL" id="JADWND010000003">
    <property type="protein sequence ID" value="MBJ8381102.1"/>
    <property type="molecule type" value="Genomic_DNA"/>
</dbReference>
<evidence type="ECO:0000313" key="2">
    <source>
        <dbReference type="EMBL" id="MBJ8381102.1"/>
    </source>
</evidence>
<dbReference type="GeneID" id="84235814"/>
<keyword evidence="1" id="KW-1133">Transmembrane helix</keyword>
<proteinExistence type="predicted"/>
<evidence type="ECO:0000256" key="1">
    <source>
        <dbReference type="SAM" id="Phobius"/>
    </source>
</evidence>
<organism evidence="2 3">
    <name type="scientific">Citrobacter sedlakii</name>
    <dbReference type="NCBI Taxonomy" id="67826"/>
    <lineage>
        <taxon>Bacteria</taxon>
        <taxon>Pseudomonadati</taxon>
        <taxon>Pseudomonadota</taxon>
        <taxon>Gammaproteobacteria</taxon>
        <taxon>Enterobacterales</taxon>
        <taxon>Enterobacteriaceae</taxon>
        <taxon>Citrobacter</taxon>
        <taxon>Citrobacter freundii complex</taxon>
    </lineage>
</organism>
<comment type="caution">
    <text evidence="2">The sequence shown here is derived from an EMBL/GenBank/DDBJ whole genome shotgun (WGS) entry which is preliminary data.</text>
</comment>
<dbReference type="Proteomes" id="UP000746649">
    <property type="component" value="Unassembled WGS sequence"/>
</dbReference>